<dbReference type="CDD" id="cd07560">
    <property type="entry name" value="Peptidase_S41_CPP"/>
    <property type="match status" value="1"/>
</dbReference>
<evidence type="ECO:0000313" key="9">
    <source>
        <dbReference type="EMBL" id="GEK12954.1"/>
    </source>
</evidence>
<dbReference type="GO" id="GO:0007165">
    <property type="term" value="P:signal transduction"/>
    <property type="evidence" value="ECO:0007669"/>
    <property type="project" value="TreeGrafter"/>
</dbReference>
<keyword evidence="7" id="KW-0720">Serine protease</keyword>
<dbReference type="AlphaFoldDB" id="A0A1B9PC54"/>
<dbReference type="InterPro" id="IPR036034">
    <property type="entry name" value="PDZ_sf"/>
</dbReference>
<evidence type="ECO:0000313" key="10">
    <source>
        <dbReference type="Proteomes" id="UP000321787"/>
    </source>
</evidence>
<dbReference type="InterPro" id="IPR001478">
    <property type="entry name" value="PDZ"/>
</dbReference>
<dbReference type="PANTHER" id="PTHR32060:SF22">
    <property type="entry name" value="CARBOXYL-TERMINAL-PROCESSING PEPTIDASE 3, CHLOROPLASTIC"/>
    <property type="match status" value="1"/>
</dbReference>
<dbReference type="EMBL" id="BJTZ01000004">
    <property type="protein sequence ID" value="GEK12954.1"/>
    <property type="molecule type" value="Genomic_DNA"/>
</dbReference>
<dbReference type="GO" id="GO:0005576">
    <property type="term" value="C:extracellular region"/>
    <property type="evidence" value="ECO:0007669"/>
    <property type="project" value="UniProtKB-SubCell"/>
</dbReference>
<dbReference type="Gene3D" id="3.30.750.44">
    <property type="match status" value="1"/>
</dbReference>
<protein>
    <submittedName>
        <fullName evidence="9">C-terminal processing peptidase</fullName>
    </submittedName>
</protein>
<dbReference type="FunFam" id="2.30.42.10:FF:000083">
    <property type="entry name" value="Tail-specific protease"/>
    <property type="match status" value="1"/>
</dbReference>
<evidence type="ECO:0000256" key="1">
    <source>
        <dbReference type="ARBA" id="ARBA00004613"/>
    </source>
</evidence>
<evidence type="ECO:0000256" key="4">
    <source>
        <dbReference type="ARBA" id="ARBA00022670"/>
    </source>
</evidence>
<dbReference type="InterPro" id="IPR029045">
    <property type="entry name" value="ClpP/crotonase-like_dom_sf"/>
</dbReference>
<dbReference type="Pfam" id="PF00595">
    <property type="entry name" value="PDZ"/>
    <property type="match status" value="1"/>
</dbReference>
<evidence type="ECO:0000256" key="8">
    <source>
        <dbReference type="SAM" id="SignalP"/>
    </source>
</evidence>
<keyword evidence="3" id="KW-0964">Secreted</keyword>
<dbReference type="NCBIfam" id="TIGR00225">
    <property type="entry name" value="prc"/>
    <property type="match status" value="1"/>
</dbReference>
<dbReference type="InterPro" id="IPR005151">
    <property type="entry name" value="Tail-specific_protease"/>
</dbReference>
<dbReference type="SMART" id="SM00245">
    <property type="entry name" value="TSPc"/>
    <property type="match status" value="1"/>
</dbReference>
<evidence type="ECO:0000256" key="3">
    <source>
        <dbReference type="ARBA" id="ARBA00022525"/>
    </source>
</evidence>
<sequence length="673" mass="75338">MNCRFRVSLIAAGVMLAASAHALEAKVLDAKFSETDLPVLAAETQHATASKRVTSRFTRSHYKHFSLDDDFSVAIYERYLDMLDYNRNVFTQADLASFAPLSTQLDDQLKVGDTKAAFDIYNLSLKRRFERYVYALSLLDKEFDYTVDESIELDRSEAAWPKDEAELNELWRKRVKYDALNLSMAGKDWPEIQEMLGKRYNNALKRLTQSHNEDAFQLYINAFAREVDPHTSYLSPRNAEQFQSEMNLSLEGIGAVLQATDDYTVIRSLVAGGPALTSKKLSEGDRIIGVGQEGEKIVDVIGWRLDDVVQLIKGPKGTKVKLEILPEGKDSKSHTVTIVRDKIRLEDRAVKSEVIEQNGKKIGVLEVPSFYVGLAEDTKKEIAELKEKDISGIIVDLRNNGGGALTEATALSGLFITAGPVVQVRDSYGRVNVNADTDGEISYTGPMTVLVNRYSASASEIFAAAMQDYGRAVILGENSFGKGTVQQHRSLNHIYDLFDKPLGHVQYTIQKFYRINGGSTQNLGVVPDIAFPTAIDPKDTGESVEDNALPWDSIKAADYAKTNQIAETIEPLAKKHVERIKTDEEFGFIQEDIARYKAEKDITSISLNKKVREKESDDADARRLTRVNERQKLLGKEEFKTLDDIPKDYEVPDAYLDEAVSITIDLALMNQKK</sequence>
<dbReference type="PROSITE" id="PS50106">
    <property type="entry name" value="PDZ"/>
    <property type="match status" value="1"/>
</dbReference>
<comment type="subcellular location">
    <subcellularLocation>
        <location evidence="1">Secreted</location>
    </subcellularLocation>
</comment>
<evidence type="ECO:0000256" key="5">
    <source>
        <dbReference type="ARBA" id="ARBA00022729"/>
    </source>
</evidence>
<dbReference type="Gene3D" id="3.90.226.10">
    <property type="entry name" value="2-enoyl-CoA Hydratase, Chain A, domain 1"/>
    <property type="match status" value="1"/>
</dbReference>
<dbReference type="SUPFAM" id="SSF52096">
    <property type="entry name" value="ClpP/crotonase"/>
    <property type="match status" value="1"/>
</dbReference>
<keyword evidence="6" id="KW-0378">Hydrolase</keyword>
<feature type="chain" id="PRO_5010465931" evidence="8">
    <location>
        <begin position="23"/>
        <end position="673"/>
    </location>
</feature>
<dbReference type="Gene3D" id="2.30.42.10">
    <property type="match status" value="1"/>
</dbReference>
<evidence type="ECO:0000256" key="7">
    <source>
        <dbReference type="ARBA" id="ARBA00022825"/>
    </source>
</evidence>
<dbReference type="Proteomes" id="UP000321787">
    <property type="component" value="Unassembled WGS sequence"/>
</dbReference>
<dbReference type="GO" id="GO:0030288">
    <property type="term" value="C:outer membrane-bounded periplasmic space"/>
    <property type="evidence" value="ECO:0007669"/>
    <property type="project" value="TreeGrafter"/>
</dbReference>
<accession>A0A1B9PC54</accession>
<dbReference type="RefSeq" id="WP_063645492.1">
    <property type="nucleotide sequence ID" value="NZ_BJTZ01000004.1"/>
</dbReference>
<dbReference type="GO" id="GO:0006508">
    <property type="term" value="P:proteolysis"/>
    <property type="evidence" value="ECO:0007669"/>
    <property type="project" value="UniProtKB-KW"/>
</dbReference>
<keyword evidence="5 8" id="KW-0732">Signal</keyword>
<dbReference type="Pfam" id="PF17804">
    <property type="entry name" value="TSP_NTD"/>
    <property type="match status" value="1"/>
</dbReference>
<gene>
    <name evidence="9" type="primary">prc</name>
    <name evidence="9" type="ORF">AFI02nite_09900</name>
</gene>
<dbReference type="NCBIfam" id="NF008388">
    <property type="entry name" value="PRK11186.1"/>
    <property type="match status" value="1"/>
</dbReference>
<organism evidence="9 10">
    <name type="scientific">Aliivibrio fischeri</name>
    <name type="common">Vibrio fischeri</name>
    <dbReference type="NCBI Taxonomy" id="668"/>
    <lineage>
        <taxon>Bacteria</taxon>
        <taxon>Pseudomonadati</taxon>
        <taxon>Pseudomonadota</taxon>
        <taxon>Gammaproteobacteria</taxon>
        <taxon>Vibrionales</taxon>
        <taxon>Vibrionaceae</taxon>
        <taxon>Aliivibrio</taxon>
    </lineage>
</organism>
<proteinExistence type="inferred from homology"/>
<dbReference type="SUPFAM" id="SSF50156">
    <property type="entry name" value="PDZ domain-like"/>
    <property type="match status" value="1"/>
</dbReference>
<name>A0A1B9PC54_ALIFS</name>
<dbReference type="InterPro" id="IPR020992">
    <property type="entry name" value="Tail_Prtase_C"/>
</dbReference>
<dbReference type="InterPro" id="IPR012530">
    <property type="entry name" value="BAGE-like"/>
</dbReference>
<dbReference type="CDD" id="cd06782">
    <property type="entry name" value="cpPDZ_CPP-like"/>
    <property type="match status" value="1"/>
</dbReference>
<keyword evidence="4" id="KW-0645">Protease</keyword>
<dbReference type="SMART" id="SM00228">
    <property type="entry name" value="PDZ"/>
    <property type="match status" value="1"/>
</dbReference>
<dbReference type="Pfam" id="PF03572">
    <property type="entry name" value="Peptidase_S41"/>
    <property type="match status" value="1"/>
</dbReference>
<dbReference type="GO" id="GO:0008236">
    <property type="term" value="F:serine-type peptidase activity"/>
    <property type="evidence" value="ECO:0007669"/>
    <property type="project" value="UniProtKB-KW"/>
</dbReference>
<dbReference type="Pfam" id="PF11818">
    <property type="entry name" value="DUF3340"/>
    <property type="match status" value="1"/>
</dbReference>
<dbReference type="InterPro" id="IPR004447">
    <property type="entry name" value="Peptidase_S41A"/>
</dbReference>
<feature type="signal peptide" evidence="8">
    <location>
        <begin position="1"/>
        <end position="22"/>
    </location>
</feature>
<comment type="similarity">
    <text evidence="2">Belongs to the peptidase S41A family.</text>
</comment>
<reference evidence="9 10" key="1">
    <citation type="submission" date="2019-07" db="EMBL/GenBank/DDBJ databases">
        <title>Whole genome shotgun sequence of Aliivibrio fischeri NBRC 101058.</title>
        <authorList>
            <person name="Hosoyama A."/>
            <person name="Uohara A."/>
            <person name="Ohji S."/>
            <person name="Ichikawa N."/>
        </authorList>
    </citation>
    <scope>NUCLEOTIDE SEQUENCE [LARGE SCALE GENOMIC DNA]</scope>
    <source>
        <strain evidence="9 10">NBRC 101058</strain>
    </source>
</reference>
<dbReference type="PANTHER" id="PTHR32060">
    <property type="entry name" value="TAIL-SPECIFIC PROTEASE"/>
    <property type="match status" value="1"/>
</dbReference>
<comment type="caution">
    <text evidence="9">The sequence shown here is derived from an EMBL/GenBank/DDBJ whole genome shotgun (WGS) entry which is preliminary data.</text>
</comment>
<dbReference type="InterPro" id="IPR040573">
    <property type="entry name" value="TSP_N"/>
</dbReference>
<evidence type="ECO:0000256" key="6">
    <source>
        <dbReference type="ARBA" id="ARBA00022801"/>
    </source>
</evidence>
<evidence type="ECO:0000256" key="2">
    <source>
        <dbReference type="ARBA" id="ARBA00009179"/>
    </source>
</evidence>
<dbReference type="Pfam" id="PF08180">
    <property type="entry name" value="BAGE"/>
    <property type="match status" value="1"/>
</dbReference>
<dbReference type="GO" id="GO:0004175">
    <property type="term" value="F:endopeptidase activity"/>
    <property type="evidence" value="ECO:0007669"/>
    <property type="project" value="TreeGrafter"/>
</dbReference>